<protein>
    <recommendedName>
        <fullName evidence="2">Heparinase II N-terminal domain-containing protein</fullName>
    </recommendedName>
</protein>
<reference evidence="1" key="1">
    <citation type="journal article" date="2014" name="Front. Microbiol.">
        <title>High frequency of phylogenetically diverse reductive dehalogenase-homologous genes in deep subseafloor sedimentary metagenomes.</title>
        <authorList>
            <person name="Kawai M."/>
            <person name="Futagami T."/>
            <person name="Toyoda A."/>
            <person name="Takaki Y."/>
            <person name="Nishi S."/>
            <person name="Hori S."/>
            <person name="Arai W."/>
            <person name="Tsubouchi T."/>
            <person name="Morono Y."/>
            <person name="Uchiyama I."/>
            <person name="Ito T."/>
            <person name="Fujiyama A."/>
            <person name="Inagaki F."/>
            <person name="Takami H."/>
        </authorList>
    </citation>
    <scope>NUCLEOTIDE SEQUENCE</scope>
    <source>
        <strain evidence="1">Expedition CK06-06</strain>
    </source>
</reference>
<comment type="caution">
    <text evidence="1">The sequence shown here is derived from an EMBL/GenBank/DDBJ whole genome shotgun (WGS) entry which is preliminary data.</text>
</comment>
<gene>
    <name evidence="1" type="ORF">S01H1_14647</name>
</gene>
<dbReference type="EMBL" id="BARS01007627">
    <property type="protein sequence ID" value="GAF67826.1"/>
    <property type="molecule type" value="Genomic_DNA"/>
</dbReference>
<dbReference type="SUPFAM" id="SSF48230">
    <property type="entry name" value="Chondroitin AC/alginate lyase"/>
    <property type="match status" value="1"/>
</dbReference>
<organism evidence="1">
    <name type="scientific">marine sediment metagenome</name>
    <dbReference type="NCBI Taxonomy" id="412755"/>
    <lineage>
        <taxon>unclassified sequences</taxon>
        <taxon>metagenomes</taxon>
        <taxon>ecological metagenomes</taxon>
    </lineage>
</organism>
<name>X0RXT9_9ZZZZ</name>
<dbReference type="AlphaFoldDB" id="X0RXT9"/>
<dbReference type="Gene3D" id="1.50.10.100">
    <property type="entry name" value="Chondroitin AC/alginate lyase"/>
    <property type="match status" value="1"/>
</dbReference>
<feature type="non-terminal residue" evidence="1">
    <location>
        <position position="390"/>
    </location>
</feature>
<proteinExistence type="predicted"/>
<evidence type="ECO:0008006" key="2">
    <source>
        <dbReference type="Google" id="ProtNLM"/>
    </source>
</evidence>
<feature type="non-terminal residue" evidence="1">
    <location>
        <position position="1"/>
    </location>
</feature>
<sequence>TNVAQAAWPDLRFRNADHQRELAPKLKQIPRSHPRIFIRSDSDLDAVRQRIRSNPNVAKAYGYLLKWAKSDHYYENLWATPLQLQAAVVAYRLENRDPRIKRHCIKIMDFLVKTDGDSWTWPRMAKGLAFAYDWMYDDLTPAQRLKYGERAVHCAKECYKTWRHTDFSNHLYLEYGPILYVGVGIYGDGIDDKTVRQLALDGLELLLKHFVTGHDYVNMGDGGWQESMSYNAFFTYEFAQLVELWSSASGENLWEDFYGLDGEAHFQAYNLRPFDEHRVHVADMGGPSAVDSQILAYMPLVGRRRPDGLARYWSDWLIAGSERRAEEGNKYALDGHKFWPYVLWYDPTVPVVKPEDLPMAHIFRGYGWASMRSSWEKDATFALFICSPTW</sequence>
<evidence type="ECO:0000313" key="1">
    <source>
        <dbReference type="EMBL" id="GAF67826.1"/>
    </source>
</evidence>
<dbReference type="Gene3D" id="2.70.98.70">
    <property type="match status" value="1"/>
</dbReference>
<dbReference type="InterPro" id="IPR008929">
    <property type="entry name" value="Chondroitin_lyas"/>
</dbReference>
<accession>X0RXT9</accession>